<gene>
    <name evidence="2" type="ORF">ITX44_11710</name>
</gene>
<sequence length="500" mass="53722">MRKRYHSRCRPWAKVWETLPTSTSVRSPCRARQFADGASGARHGGARRFGSVAAASTGRRDQYGQYGDKGGYAVQRRLLGLAAAGLSSVLSLGALTGCGAGSPLSGDVTLHVVAADYGDPKTHNSSTAYWDALAQAFEKQNPHINVDVRVIDWTHVDDTVATMVKQGKAPDVAQIGSYASYAAADQLYSADDLFPVSEQADFLPSLAAAGSVDRTQYGIPWVSSSRMFFYNKKLFSQAGISKAPQTWAELKADAVKLKAAGVRMPYGLPLGTEEAQAESLMWMLGADGGYTDTVGSYTFDSSANVQAFNWVKKNLVDAGLVGPTDPATTNRQDVFTAFLAGKAGMINGHPTLLAQAKQAGIDVGVVPLPGLAGPSPNTLGVADWMMAFKQNGHLDADGKFLQYVFQEKNTRKFLDEYGLLPVTTSALTSMRKDPKDRDLVQFLNLLPEAVFYPVNKTSWGPVSDQVKKKIGQAVHGDPKAVLSDLQRFAISADAQNAQKQ</sequence>
<dbReference type="Gene3D" id="3.40.190.10">
    <property type="entry name" value="Periplasmic binding protein-like II"/>
    <property type="match status" value="2"/>
</dbReference>
<dbReference type="PANTHER" id="PTHR43649:SF30">
    <property type="entry name" value="ABC TRANSPORTER SUBSTRATE-BINDING PROTEIN"/>
    <property type="match status" value="1"/>
</dbReference>
<keyword evidence="3" id="KW-1185">Reference proteome</keyword>
<evidence type="ECO:0000313" key="3">
    <source>
        <dbReference type="Proteomes" id="UP000749040"/>
    </source>
</evidence>
<reference evidence="2 3" key="1">
    <citation type="submission" date="2021-01" db="EMBL/GenBank/DDBJ databases">
        <title>Streptomyces acididurans sp. nov., isolated from a peat swamp forest soil.</title>
        <authorList>
            <person name="Chantavorakit T."/>
            <person name="Duangmal K."/>
        </authorList>
    </citation>
    <scope>NUCLEOTIDE SEQUENCE [LARGE SCALE GENOMIC DNA]</scope>
    <source>
        <strain evidence="2 3">KK5PA1</strain>
    </source>
</reference>
<dbReference type="InterPro" id="IPR050490">
    <property type="entry name" value="Bact_solute-bd_prot1"/>
</dbReference>
<comment type="caution">
    <text evidence="2">The sequence shown here is derived from an EMBL/GenBank/DDBJ whole genome shotgun (WGS) entry which is preliminary data.</text>
</comment>
<organism evidence="2 3">
    <name type="scientific">Actinacidiphila acididurans</name>
    <dbReference type="NCBI Taxonomy" id="2784346"/>
    <lineage>
        <taxon>Bacteria</taxon>
        <taxon>Bacillati</taxon>
        <taxon>Actinomycetota</taxon>
        <taxon>Actinomycetes</taxon>
        <taxon>Kitasatosporales</taxon>
        <taxon>Streptomycetaceae</taxon>
        <taxon>Actinacidiphila</taxon>
    </lineage>
</organism>
<dbReference type="SUPFAM" id="SSF53850">
    <property type="entry name" value="Periplasmic binding protein-like II"/>
    <property type="match status" value="1"/>
</dbReference>
<keyword evidence="1" id="KW-1133">Transmembrane helix</keyword>
<keyword evidence="1" id="KW-0472">Membrane</keyword>
<evidence type="ECO:0000313" key="2">
    <source>
        <dbReference type="EMBL" id="MBM9505198.1"/>
    </source>
</evidence>
<evidence type="ECO:0000256" key="1">
    <source>
        <dbReference type="SAM" id="Phobius"/>
    </source>
</evidence>
<protein>
    <submittedName>
        <fullName evidence="2">Extracellular solute-binding protein</fullName>
    </submittedName>
</protein>
<feature type="transmembrane region" description="Helical" evidence="1">
    <location>
        <begin position="78"/>
        <end position="95"/>
    </location>
</feature>
<dbReference type="InterPro" id="IPR006059">
    <property type="entry name" value="SBP"/>
</dbReference>
<dbReference type="Pfam" id="PF01547">
    <property type="entry name" value="SBP_bac_1"/>
    <property type="match status" value="1"/>
</dbReference>
<dbReference type="EMBL" id="JADKYB010000005">
    <property type="protein sequence ID" value="MBM9505198.1"/>
    <property type="molecule type" value="Genomic_DNA"/>
</dbReference>
<accession>A0ABS2TPD1</accession>
<proteinExistence type="predicted"/>
<name>A0ABS2TPD1_9ACTN</name>
<keyword evidence="1" id="KW-0812">Transmembrane</keyword>
<dbReference type="PANTHER" id="PTHR43649">
    <property type="entry name" value="ARABINOSE-BINDING PROTEIN-RELATED"/>
    <property type="match status" value="1"/>
</dbReference>
<dbReference type="Proteomes" id="UP000749040">
    <property type="component" value="Unassembled WGS sequence"/>
</dbReference>